<organism evidence="2 3">
    <name type="scientific">Galbibacter orientalis DSM 19592</name>
    <dbReference type="NCBI Taxonomy" id="926559"/>
    <lineage>
        <taxon>Bacteria</taxon>
        <taxon>Pseudomonadati</taxon>
        <taxon>Bacteroidota</taxon>
        <taxon>Flavobacteriia</taxon>
        <taxon>Flavobacteriales</taxon>
        <taxon>Flavobacteriaceae</taxon>
        <taxon>Galbibacter</taxon>
    </lineage>
</organism>
<keyword evidence="3" id="KW-1185">Reference proteome</keyword>
<proteinExistence type="predicted"/>
<accession>I3C5I9</accession>
<dbReference type="STRING" id="926559.JoomaDRAFT_1883"/>
<dbReference type="Pfam" id="PF08241">
    <property type="entry name" value="Methyltransf_11"/>
    <property type="match status" value="1"/>
</dbReference>
<feature type="domain" description="Methyltransferase type 11" evidence="1">
    <location>
        <begin position="125"/>
        <end position="172"/>
    </location>
</feature>
<dbReference type="InterPro" id="IPR029063">
    <property type="entry name" value="SAM-dependent_MTases_sf"/>
</dbReference>
<evidence type="ECO:0000313" key="3">
    <source>
        <dbReference type="Proteomes" id="UP000004690"/>
    </source>
</evidence>
<name>I3C5I9_9FLAO</name>
<keyword evidence="2" id="KW-0830">Ubiquinone</keyword>
<dbReference type="SUPFAM" id="SSF53335">
    <property type="entry name" value="S-adenosyl-L-methionine-dependent methyltransferases"/>
    <property type="match status" value="1"/>
</dbReference>
<dbReference type="InterPro" id="IPR013216">
    <property type="entry name" value="Methyltransf_11"/>
</dbReference>
<dbReference type="PANTHER" id="PTHR43591">
    <property type="entry name" value="METHYLTRANSFERASE"/>
    <property type="match status" value="1"/>
</dbReference>
<gene>
    <name evidence="2" type="ORF">JoomaDRAFT_1883</name>
</gene>
<keyword evidence="2" id="KW-0489">Methyltransferase</keyword>
<dbReference type="GO" id="GO:0008757">
    <property type="term" value="F:S-adenosylmethionine-dependent methyltransferase activity"/>
    <property type="evidence" value="ECO:0007669"/>
    <property type="project" value="InterPro"/>
</dbReference>
<dbReference type="AlphaFoldDB" id="I3C5I9"/>
<dbReference type="eggNOG" id="COG2226">
    <property type="taxonomic scope" value="Bacteria"/>
</dbReference>
<dbReference type="OrthoDB" id="3896938at2"/>
<dbReference type="CDD" id="cd02440">
    <property type="entry name" value="AdoMet_MTases"/>
    <property type="match status" value="1"/>
</dbReference>
<dbReference type="GO" id="GO:0032259">
    <property type="term" value="P:methylation"/>
    <property type="evidence" value="ECO:0007669"/>
    <property type="project" value="UniProtKB-KW"/>
</dbReference>
<reference evidence="2 3" key="1">
    <citation type="submission" date="2012-02" db="EMBL/GenBank/DDBJ databases">
        <title>Improved High-Quality Draft genome of Joostella marina DSM 19592.</title>
        <authorList>
            <consortium name="US DOE Joint Genome Institute (JGI-PGF)"/>
            <person name="Lucas S."/>
            <person name="Copeland A."/>
            <person name="Lapidus A."/>
            <person name="Bruce D."/>
            <person name="Goodwin L."/>
            <person name="Pitluck S."/>
            <person name="Peters L."/>
            <person name="Chertkov O."/>
            <person name="Ovchinnikova G."/>
            <person name="Kyrpides N."/>
            <person name="Mavromatis K."/>
            <person name="Detter J.C."/>
            <person name="Han C."/>
            <person name="Land M."/>
            <person name="Hauser L."/>
            <person name="Markowitz V."/>
            <person name="Cheng J.-F."/>
            <person name="Hugenholtz P."/>
            <person name="Woyke T."/>
            <person name="Wu D."/>
            <person name="Tindall B."/>
            <person name="Brambilla E."/>
            <person name="Klenk H.-P."/>
            <person name="Eisen J.A."/>
        </authorList>
    </citation>
    <scope>NUCLEOTIDE SEQUENCE [LARGE SCALE GENOMIC DNA]</scope>
    <source>
        <strain evidence="2 3">DSM 19592</strain>
    </source>
</reference>
<dbReference type="RefSeq" id="WP_008612189.1">
    <property type="nucleotide sequence ID" value="NZ_JH651379.1"/>
</dbReference>
<sequence>MKKLFKFFLNTVPRPLLIKISYWVRPFIVALYKGNTYTDPIDTKSYKSFLPYGYGQQRNNVLAPGTLSLERHRLLWLYLKKETQFFSKPIKLLHFAPEQAFYNRFKKLDNIEYTTTDIESPLADVKADICNLPFEDNTYDVILCNHVLEHIKDDKKAMEELYRVMKPGGWGIFQIPQDIQRATTFEDDSIIDRKERAAIFGQYDHVRVYGLDYFDKLRKIGFEVEEIHYAKTNLTSEEVKKYALNPKEILPVCRKSIQ</sequence>
<evidence type="ECO:0000259" key="1">
    <source>
        <dbReference type="Pfam" id="PF08241"/>
    </source>
</evidence>
<evidence type="ECO:0000313" key="2">
    <source>
        <dbReference type="EMBL" id="EIJ38882.1"/>
    </source>
</evidence>
<protein>
    <submittedName>
        <fullName evidence="2">Methylase involved in ubiquinone/menaquinone biosynthesis</fullName>
    </submittedName>
</protein>
<dbReference type="EMBL" id="JH651379">
    <property type="protein sequence ID" value="EIJ38882.1"/>
    <property type="molecule type" value="Genomic_DNA"/>
</dbReference>
<dbReference type="HOGENOM" id="CLU_071512_0_0_10"/>
<keyword evidence="2" id="KW-0808">Transferase</keyword>
<dbReference type="Gene3D" id="3.40.50.150">
    <property type="entry name" value="Vaccinia Virus protein VP39"/>
    <property type="match status" value="1"/>
</dbReference>
<dbReference type="Proteomes" id="UP000004690">
    <property type="component" value="Unassembled WGS sequence"/>
</dbReference>